<reference evidence="2 3" key="1">
    <citation type="submission" date="2020-08" db="EMBL/GenBank/DDBJ databases">
        <title>Genomic Encyclopedia of Type Strains, Phase IV (KMG-IV): sequencing the most valuable type-strain genomes for metagenomic binning, comparative biology and taxonomic classification.</title>
        <authorList>
            <person name="Goeker M."/>
        </authorList>
    </citation>
    <scope>NUCLEOTIDE SEQUENCE [LARGE SCALE GENOMIC DNA]</scope>
    <source>
        <strain evidence="2 3">DSM 103526</strain>
    </source>
</reference>
<keyword evidence="2" id="KW-0808">Transferase</keyword>
<keyword evidence="3" id="KW-1185">Reference proteome</keyword>
<protein>
    <submittedName>
        <fullName evidence="2">Putative amidophosphoribosyltransferase</fullName>
    </submittedName>
</protein>
<dbReference type="AlphaFoldDB" id="A0A841KQM5"/>
<keyword evidence="2" id="KW-0328">Glycosyltransferase</keyword>
<comment type="caution">
    <text evidence="2">The sequence shown here is derived from an EMBL/GenBank/DDBJ whole genome shotgun (WGS) entry which is preliminary data.</text>
</comment>
<dbReference type="RefSeq" id="WP_184310592.1">
    <property type="nucleotide sequence ID" value="NZ_JACHEN010000012.1"/>
</dbReference>
<evidence type="ECO:0000259" key="1">
    <source>
        <dbReference type="Pfam" id="PF12773"/>
    </source>
</evidence>
<accession>A0A841KQM5</accession>
<sequence>MKIDNKTDDEVVLLENSRELKVIHIASCKGCGRPMKDEWHFCPHCTTKVEMQPCNCCSKEIKANWRFCPFCKTEVKKGRKQRLVFEHGNQWLKELLGQ</sequence>
<dbReference type="Pfam" id="PF12773">
    <property type="entry name" value="DZR"/>
    <property type="match status" value="1"/>
</dbReference>
<dbReference type="InterPro" id="IPR025874">
    <property type="entry name" value="DZR"/>
</dbReference>
<evidence type="ECO:0000313" key="3">
    <source>
        <dbReference type="Proteomes" id="UP000579281"/>
    </source>
</evidence>
<proteinExistence type="predicted"/>
<name>A0A841KQM5_9FIRM</name>
<dbReference type="Proteomes" id="UP000579281">
    <property type="component" value="Unassembled WGS sequence"/>
</dbReference>
<organism evidence="2 3">
    <name type="scientific">Anaerosolibacter carboniphilus</name>
    <dbReference type="NCBI Taxonomy" id="1417629"/>
    <lineage>
        <taxon>Bacteria</taxon>
        <taxon>Bacillati</taxon>
        <taxon>Bacillota</taxon>
        <taxon>Clostridia</taxon>
        <taxon>Peptostreptococcales</taxon>
        <taxon>Thermotaleaceae</taxon>
        <taxon>Anaerosolibacter</taxon>
    </lineage>
</organism>
<dbReference type="EMBL" id="JACHEN010000012">
    <property type="protein sequence ID" value="MBB6216044.1"/>
    <property type="molecule type" value="Genomic_DNA"/>
</dbReference>
<gene>
    <name evidence="2" type="ORF">HNQ80_002143</name>
</gene>
<feature type="domain" description="DZANK-type" evidence="1">
    <location>
        <begin position="28"/>
        <end position="71"/>
    </location>
</feature>
<evidence type="ECO:0000313" key="2">
    <source>
        <dbReference type="EMBL" id="MBB6216044.1"/>
    </source>
</evidence>
<dbReference type="GO" id="GO:0016757">
    <property type="term" value="F:glycosyltransferase activity"/>
    <property type="evidence" value="ECO:0007669"/>
    <property type="project" value="UniProtKB-KW"/>
</dbReference>